<dbReference type="SUPFAM" id="SSF49464">
    <property type="entry name" value="Carboxypeptidase regulatory domain-like"/>
    <property type="match status" value="1"/>
</dbReference>
<dbReference type="OrthoDB" id="1807736at2"/>
<dbReference type="EMBL" id="CYZX01000007">
    <property type="protein sequence ID" value="CUO26069.1"/>
    <property type="molecule type" value="Genomic_DNA"/>
</dbReference>
<gene>
    <name evidence="1" type="ORF">ERS852471_01223</name>
</gene>
<name>A0A174DP67_9CLOT</name>
<sequence>MGREILLKPIYLELSQEHTIKIKRDRYKYNREINIYGKIFYDNIPVKGAVVVLFHIIRNKKIPIRRCITDESGSYYFKFNNCSYIDEIIGITSFKELRKMNNKGYVRTKKYNIEVNDIKDIILYGKVIDNHKNPIEGAIVAAFYDDENEMQAICHTFTDKDGIYILNIKYDLYRDKKIIVKSVNTSNSIIMDSNSEVNKVRKDEY</sequence>
<evidence type="ECO:0008006" key="3">
    <source>
        <dbReference type="Google" id="ProtNLM"/>
    </source>
</evidence>
<evidence type="ECO:0000313" key="2">
    <source>
        <dbReference type="Proteomes" id="UP000095594"/>
    </source>
</evidence>
<organism evidence="1 2">
    <name type="scientific">Clostridium disporicum</name>
    <dbReference type="NCBI Taxonomy" id="84024"/>
    <lineage>
        <taxon>Bacteria</taxon>
        <taxon>Bacillati</taxon>
        <taxon>Bacillota</taxon>
        <taxon>Clostridia</taxon>
        <taxon>Eubacteriales</taxon>
        <taxon>Clostridiaceae</taxon>
        <taxon>Clostridium</taxon>
    </lineage>
</organism>
<dbReference type="Proteomes" id="UP000095594">
    <property type="component" value="Unassembled WGS sequence"/>
</dbReference>
<evidence type="ECO:0000313" key="1">
    <source>
        <dbReference type="EMBL" id="CUO26069.1"/>
    </source>
</evidence>
<protein>
    <recommendedName>
        <fullName evidence="3">Carboxypeptidase regulatory-like domain-containing protein</fullName>
    </recommendedName>
</protein>
<reference evidence="1 2" key="1">
    <citation type="submission" date="2015-09" db="EMBL/GenBank/DDBJ databases">
        <authorList>
            <consortium name="Pathogen Informatics"/>
        </authorList>
    </citation>
    <scope>NUCLEOTIDE SEQUENCE [LARGE SCALE GENOMIC DNA]</scope>
    <source>
        <strain evidence="1 2">2789STDY5834856</strain>
    </source>
</reference>
<proteinExistence type="predicted"/>
<accession>A0A174DP67</accession>
<dbReference type="AlphaFoldDB" id="A0A174DP67"/>
<dbReference type="InterPro" id="IPR008969">
    <property type="entry name" value="CarboxyPept-like_regulatory"/>
</dbReference>
<dbReference type="RefSeq" id="WP_055264742.1">
    <property type="nucleotide sequence ID" value="NZ_CABIXQ010000007.1"/>
</dbReference>